<evidence type="ECO:0000313" key="1">
    <source>
        <dbReference type="EMBL" id="KAL3523251.1"/>
    </source>
</evidence>
<accession>A0ABD2ZV05</accession>
<protein>
    <submittedName>
        <fullName evidence="1">Uncharacterized protein</fullName>
    </submittedName>
</protein>
<name>A0ABD2ZV05_9GENT</name>
<organism evidence="1 2">
    <name type="scientific">Cinchona calisaya</name>
    <dbReference type="NCBI Taxonomy" id="153742"/>
    <lineage>
        <taxon>Eukaryota</taxon>
        <taxon>Viridiplantae</taxon>
        <taxon>Streptophyta</taxon>
        <taxon>Embryophyta</taxon>
        <taxon>Tracheophyta</taxon>
        <taxon>Spermatophyta</taxon>
        <taxon>Magnoliopsida</taxon>
        <taxon>eudicotyledons</taxon>
        <taxon>Gunneridae</taxon>
        <taxon>Pentapetalae</taxon>
        <taxon>asterids</taxon>
        <taxon>lamiids</taxon>
        <taxon>Gentianales</taxon>
        <taxon>Rubiaceae</taxon>
        <taxon>Cinchonoideae</taxon>
        <taxon>Cinchoneae</taxon>
        <taxon>Cinchona</taxon>
    </lineage>
</organism>
<comment type="caution">
    <text evidence="1">The sequence shown here is derived from an EMBL/GenBank/DDBJ whole genome shotgun (WGS) entry which is preliminary data.</text>
</comment>
<dbReference type="AlphaFoldDB" id="A0ABD2ZV05"/>
<sequence>MDISTVMLVSLKGGEKSNKVVVLSIDEFERNIGIVINLGENHQLVKELVSRDAAKSFEKHEDKTEELKEHLVSIVISSVHLCERVCMHVGMCVFLCLFNCLKLKAEDQSVF</sequence>
<dbReference type="Proteomes" id="UP001630127">
    <property type="component" value="Unassembled WGS sequence"/>
</dbReference>
<proteinExistence type="predicted"/>
<keyword evidence="2" id="KW-1185">Reference proteome</keyword>
<gene>
    <name evidence="1" type="ORF">ACH5RR_016085</name>
</gene>
<dbReference type="EMBL" id="JBJUIK010000007">
    <property type="protein sequence ID" value="KAL3523251.1"/>
    <property type="molecule type" value="Genomic_DNA"/>
</dbReference>
<reference evidence="1 2" key="1">
    <citation type="submission" date="2024-11" db="EMBL/GenBank/DDBJ databases">
        <title>A near-complete genome assembly of Cinchona calisaya.</title>
        <authorList>
            <person name="Lian D.C."/>
            <person name="Zhao X.W."/>
            <person name="Wei L."/>
        </authorList>
    </citation>
    <scope>NUCLEOTIDE SEQUENCE [LARGE SCALE GENOMIC DNA]</scope>
    <source>
        <tissue evidence="1">Nenye</tissue>
    </source>
</reference>
<evidence type="ECO:0000313" key="2">
    <source>
        <dbReference type="Proteomes" id="UP001630127"/>
    </source>
</evidence>